<protein>
    <submittedName>
        <fullName evidence="3">Uncharacterized protein</fullName>
    </submittedName>
</protein>
<accession>A0A915K1Q9</accession>
<reference evidence="3" key="1">
    <citation type="submission" date="2022-11" db="UniProtKB">
        <authorList>
            <consortium name="WormBaseParasite"/>
        </authorList>
    </citation>
    <scope>IDENTIFICATION</scope>
</reference>
<dbReference type="Proteomes" id="UP000887565">
    <property type="component" value="Unplaced"/>
</dbReference>
<dbReference type="Gene3D" id="3.40.50.1820">
    <property type="entry name" value="alpha/beta hydrolase"/>
    <property type="match status" value="1"/>
</dbReference>
<sequence length="283" mass="32033">MERYVLNSDVPFCEFVADRAMEAVTKHSIWYHVCLPGQDDGDNDLPENKIFPSMDAIAHDLVEILDTVKLKAIIGFGEGAGANIILRFGLIHPNRCFGHVLINCTGNGASVDEKLHSTFSHLLDSGKKFLERFSGHPNRQQNMRSETLLNLKNMEKYADAFAKRTDINKFLLHDLNTDCLIITGRQSPLKVICEELITHMDKIRTTILVVDDAVDVLYQNQKDTVQSLVLFCKGCGVLLGVPMKGLEHEFDAAKNHERKESTAAQKELRRQVQLYEQMIKENH</sequence>
<proteinExistence type="inferred from homology"/>
<organism evidence="2 3">
    <name type="scientific">Romanomermis culicivorax</name>
    <name type="common">Nematode worm</name>
    <dbReference type="NCBI Taxonomy" id="13658"/>
    <lineage>
        <taxon>Eukaryota</taxon>
        <taxon>Metazoa</taxon>
        <taxon>Ecdysozoa</taxon>
        <taxon>Nematoda</taxon>
        <taxon>Enoplea</taxon>
        <taxon>Dorylaimia</taxon>
        <taxon>Mermithida</taxon>
        <taxon>Mermithoidea</taxon>
        <taxon>Mermithidae</taxon>
        <taxon>Romanomermis</taxon>
    </lineage>
</organism>
<dbReference type="WBParaSite" id="nRc.2.0.1.t32614-RA">
    <property type="protein sequence ID" value="nRc.2.0.1.t32614-RA"/>
    <property type="gene ID" value="nRc.2.0.1.g32614"/>
</dbReference>
<evidence type="ECO:0000313" key="2">
    <source>
        <dbReference type="Proteomes" id="UP000887565"/>
    </source>
</evidence>
<dbReference type="AlphaFoldDB" id="A0A915K1Q9"/>
<dbReference type="OMA" id="ELITHMD"/>
<comment type="similarity">
    <text evidence="1">Belongs to the NDRG family.</text>
</comment>
<keyword evidence="2" id="KW-1185">Reference proteome</keyword>
<dbReference type="SUPFAM" id="SSF53474">
    <property type="entry name" value="alpha/beta-Hydrolases"/>
    <property type="match status" value="1"/>
</dbReference>
<dbReference type="InterPro" id="IPR004142">
    <property type="entry name" value="NDRG"/>
</dbReference>
<dbReference type="InterPro" id="IPR029058">
    <property type="entry name" value="AB_hydrolase_fold"/>
</dbReference>
<name>A0A915K1Q9_ROMCU</name>
<evidence type="ECO:0000313" key="3">
    <source>
        <dbReference type="WBParaSite" id="nRc.2.0.1.t32614-RA"/>
    </source>
</evidence>
<dbReference type="PANTHER" id="PTHR11034">
    <property type="entry name" value="N-MYC DOWNSTREAM REGULATED"/>
    <property type="match status" value="1"/>
</dbReference>
<dbReference type="Pfam" id="PF03096">
    <property type="entry name" value="Ndr"/>
    <property type="match status" value="1"/>
</dbReference>
<evidence type="ECO:0000256" key="1">
    <source>
        <dbReference type="ARBA" id="ARBA00005598"/>
    </source>
</evidence>